<reference evidence="4" key="1">
    <citation type="journal article" date="2014" name="Genome Announc.">
        <title>Genome sequence and annotation of Acremonium chrysogenum, producer of the beta-lactam antibiotic cephalosporin C.</title>
        <authorList>
            <person name="Terfehr D."/>
            <person name="Dahlmann T.A."/>
            <person name="Specht T."/>
            <person name="Zadra I."/>
            <person name="Kuernsteiner H."/>
            <person name="Kueck U."/>
        </authorList>
    </citation>
    <scope>NUCLEOTIDE SEQUENCE [LARGE SCALE GENOMIC DNA]</scope>
    <source>
        <strain evidence="4">ATCC 11550 / CBS 779.69 / DSM 880 / IAM 14645 / JCM 23072 / IMI 49137</strain>
    </source>
</reference>
<dbReference type="PRINTS" id="PR00301">
    <property type="entry name" value="HEATSHOCK70"/>
</dbReference>
<dbReference type="AlphaFoldDB" id="A0A086T027"/>
<dbReference type="EMBL" id="JPKY01000087">
    <property type="protein sequence ID" value="KFH42709.1"/>
    <property type="molecule type" value="Genomic_DNA"/>
</dbReference>
<dbReference type="HOGENOM" id="CLU_009958_6_1_1"/>
<dbReference type="CDD" id="cd10170">
    <property type="entry name" value="ASKHA_NBD_HSP70"/>
    <property type="match status" value="1"/>
</dbReference>
<evidence type="ECO:0000313" key="4">
    <source>
        <dbReference type="Proteomes" id="UP000029964"/>
    </source>
</evidence>
<evidence type="ECO:0000256" key="2">
    <source>
        <dbReference type="ARBA" id="ARBA00022840"/>
    </source>
</evidence>
<evidence type="ECO:0000313" key="3">
    <source>
        <dbReference type="EMBL" id="KFH42709.1"/>
    </source>
</evidence>
<dbReference type="InterPro" id="IPR013126">
    <property type="entry name" value="Hsp_70_fam"/>
</dbReference>
<dbReference type="PANTHER" id="PTHR14187">
    <property type="entry name" value="ALPHA KINASE/ELONGATION FACTOR 2 KINASE"/>
    <property type="match status" value="1"/>
</dbReference>
<dbReference type="SUPFAM" id="SSF53067">
    <property type="entry name" value="Actin-like ATPase domain"/>
    <property type="match status" value="2"/>
</dbReference>
<protein>
    <submittedName>
        <fullName evidence="3">Heat shock 70 kDa protein 12A-like protein</fullName>
    </submittedName>
</protein>
<dbReference type="STRING" id="857340.A0A086T027"/>
<gene>
    <name evidence="3" type="ORF">ACRE_065400</name>
</gene>
<dbReference type="OrthoDB" id="2963168at2759"/>
<dbReference type="PANTHER" id="PTHR14187:SF82">
    <property type="entry name" value="FAMILY CHAPERONE, PUTATIVE (AFU_ORTHOLOGUE AFUA_7G08575)-RELATED"/>
    <property type="match status" value="1"/>
</dbReference>
<comment type="caution">
    <text evidence="3">The sequence shown here is derived from an EMBL/GenBank/DDBJ whole genome shotgun (WGS) entry which is preliminary data.</text>
</comment>
<dbReference type="Gene3D" id="3.30.420.40">
    <property type="match status" value="2"/>
</dbReference>
<keyword evidence="1" id="KW-0547">Nucleotide-binding</keyword>
<sequence length="562" mass="63044">MMDHRERLSPKRSESNVKERRIIVSVDFGTTYSGIAWAETSRPDVQHVVSNWPSVNSFKSSAKVPTELRRVASGWQWGFQIPDSAKRIRFFKLKLDDPGYVSKDGSTPEELTKVYLSCLHTHFISVLEKRLSPGVVRSTPMDFVVTVPAIWSNAAKEATERAAAVAGFCGNQRIQLISEPASAIEAAALYTLKNLSPSTLQLGRRFVVCDAGGGTVDLITYEVTSVNKLELKEVTEGTGGKCGSSMLNKRFRRHLKQTHGDKYWTDERLVLALNEFESFKKSFSPKGEPLTLKVDPSLGLRRNRYTVSQEEMKEKIFDPIIKDIICLIKEQVAMAGDEVTAVVLVGGFGQNRYLKSKARDAIAAGTQVLQPESGWTAVVKGAVIHGLAQYGPALTPVEVSSRVARRSYGTCLLTKYDMMRHDHREAFWSEKEEEMVVAEMLWFIRKGESYPEDRPSTIEYQCDIPVSGYGHEPQTEIEIYCNDDPKPPVHVDSRTRCVATLSLDLNKVSSSAKRTAQVVRMGYHRYYSMEGAIEARYESARITYTVKLGGVTHDMITVRYEE</sequence>
<dbReference type="Proteomes" id="UP000029964">
    <property type="component" value="Unassembled WGS sequence"/>
</dbReference>
<name>A0A086T027_HAPC1</name>
<keyword evidence="4" id="KW-1185">Reference proteome</keyword>
<dbReference type="Gene3D" id="3.90.640.10">
    <property type="entry name" value="Actin, Chain A, domain 4"/>
    <property type="match status" value="1"/>
</dbReference>
<evidence type="ECO:0000256" key="1">
    <source>
        <dbReference type="ARBA" id="ARBA00022741"/>
    </source>
</evidence>
<keyword evidence="3" id="KW-0346">Stress response</keyword>
<dbReference type="GO" id="GO:0140662">
    <property type="term" value="F:ATP-dependent protein folding chaperone"/>
    <property type="evidence" value="ECO:0007669"/>
    <property type="project" value="InterPro"/>
</dbReference>
<organism evidence="3 4">
    <name type="scientific">Hapsidospora chrysogenum (strain ATCC 11550 / CBS 779.69 / DSM 880 / IAM 14645 / JCM 23072 / IMI 49137)</name>
    <name type="common">Acremonium chrysogenum</name>
    <dbReference type="NCBI Taxonomy" id="857340"/>
    <lineage>
        <taxon>Eukaryota</taxon>
        <taxon>Fungi</taxon>
        <taxon>Dikarya</taxon>
        <taxon>Ascomycota</taxon>
        <taxon>Pezizomycotina</taxon>
        <taxon>Sordariomycetes</taxon>
        <taxon>Hypocreomycetidae</taxon>
        <taxon>Hypocreales</taxon>
        <taxon>Bionectriaceae</taxon>
        <taxon>Hapsidospora</taxon>
    </lineage>
</organism>
<dbReference type="InterPro" id="IPR043129">
    <property type="entry name" value="ATPase_NBD"/>
</dbReference>
<dbReference type="GO" id="GO:0005524">
    <property type="term" value="F:ATP binding"/>
    <property type="evidence" value="ECO:0007669"/>
    <property type="project" value="UniProtKB-KW"/>
</dbReference>
<accession>A0A086T027</accession>
<proteinExistence type="predicted"/>
<dbReference type="Pfam" id="PF00012">
    <property type="entry name" value="HSP70"/>
    <property type="match status" value="1"/>
</dbReference>
<keyword evidence="2" id="KW-0067">ATP-binding</keyword>